<organism evidence="3 4">
    <name type="scientific">Stenotrophomonas pavanii</name>
    <dbReference type="NCBI Taxonomy" id="487698"/>
    <lineage>
        <taxon>Bacteria</taxon>
        <taxon>Pseudomonadati</taxon>
        <taxon>Pseudomonadota</taxon>
        <taxon>Gammaproteobacteria</taxon>
        <taxon>Lysobacterales</taxon>
        <taxon>Lysobacteraceae</taxon>
        <taxon>Stenotrophomonas</taxon>
    </lineage>
</organism>
<dbReference type="RefSeq" id="WP_019660287.1">
    <property type="nucleotide sequence ID" value="NZ_AP024684.1"/>
</dbReference>
<dbReference type="AlphaFoldDB" id="A0A246L2I3"/>
<feature type="signal peptide" evidence="1">
    <location>
        <begin position="1"/>
        <end position="34"/>
    </location>
</feature>
<name>A0A246L2I3_9GAMM</name>
<dbReference type="Proteomes" id="UP000825066">
    <property type="component" value="Chromosome"/>
</dbReference>
<reference evidence="3 4" key="1">
    <citation type="submission" date="2017-06" db="EMBL/GenBank/DDBJ databases">
        <authorList>
            <person name="Kim H.J."/>
            <person name="Triplett B.A."/>
        </authorList>
    </citation>
    <scope>NUCLEOTIDE SEQUENCE [LARGE SCALE GENOMIC DNA]</scope>
    <source>
        <strain evidence="3 4">S18795</strain>
    </source>
</reference>
<proteinExistence type="predicted"/>
<evidence type="ECO:0000256" key="1">
    <source>
        <dbReference type="SAM" id="SignalP"/>
    </source>
</evidence>
<dbReference type="EMBL" id="AP024684">
    <property type="protein sequence ID" value="BCX44481.1"/>
    <property type="molecule type" value="Genomic_DNA"/>
</dbReference>
<evidence type="ECO:0000313" key="5">
    <source>
        <dbReference type="Proteomes" id="UP000825066"/>
    </source>
</evidence>
<evidence type="ECO:0000313" key="2">
    <source>
        <dbReference type="EMBL" id="BCX44481.1"/>
    </source>
</evidence>
<protein>
    <submittedName>
        <fullName evidence="3">Uncharacterized protein</fullName>
    </submittedName>
</protein>
<evidence type="ECO:0000313" key="3">
    <source>
        <dbReference type="EMBL" id="OWR34943.1"/>
    </source>
</evidence>
<reference evidence="2 5" key="2">
    <citation type="submission" date="2021-05" db="EMBL/GenBank/DDBJ databases">
        <title>Complete Genome Sequence of Stenotrophomonas pavanii strain Y.</title>
        <authorList>
            <person name="Dohra H."/>
            <person name="Mohad Din A.R.J."/>
            <person name="Suzuki K."/>
            <person name="Fatma A."/>
            <person name="Honjyo M."/>
            <person name="Nishimura T."/>
            <person name="Moriuch R."/>
            <person name="Masuda K."/>
            <person name="Minoura A."/>
            <person name="Tashiro Y."/>
            <person name="Futamata H."/>
        </authorList>
    </citation>
    <scope>NUCLEOTIDE SEQUENCE [LARGE SCALE GENOMIC DNA]</scope>
    <source>
        <strain evidence="2">Berkeley</strain>
        <strain evidence="5">Y</strain>
    </source>
</reference>
<dbReference type="Proteomes" id="UP000197904">
    <property type="component" value="Unassembled WGS sequence"/>
</dbReference>
<evidence type="ECO:0000313" key="4">
    <source>
        <dbReference type="Proteomes" id="UP000197904"/>
    </source>
</evidence>
<gene>
    <name evidence="3" type="ORF">CEE55_04420</name>
    <name evidence="2" type="ORF">STNY_R26870</name>
</gene>
<dbReference type="GeneID" id="90523815"/>
<feature type="chain" id="PRO_5044570036" evidence="1">
    <location>
        <begin position="35"/>
        <end position="265"/>
    </location>
</feature>
<keyword evidence="5" id="KW-1185">Reference proteome</keyword>
<dbReference type="EMBL" id="NIXP01000018">
    <property type="protein sequence ID" value="OWR34943.1"/>
    <property type="molecule type" value="Genomic_DNA"/>
</dbReference>
<accession>A0A246L2I3</accession>
<sequence>MNIVKRRASARKVLKPVAKVLGVALALSATNAGAFGPVQETGPALMQHIWNQFNTLQSKVQEKTQFVRENTQWLQDWNQTIKEYGEMLVQVQGIVNNFGLPSAAQLTPVSPKYLVAETCGTGADLKDMLPNIIFNSKGDWKSQQTQICVNIRMMQNRKYNDAVYFMQTTGPAFLKSMDDIAQLRFGSNRLGDMNAVANDSMRTANEMNATIKNFEARIKAYDAYIDVMEANQKVVAQSALKGDPTKTVISDLVKTAALKTALSID</sequence>
<keyword evidence="1" id="KW-0732">Signal</keyword>